<proteinExistence type="predicted"/>
<evidence type="ECO:0000313" key="2">
    <source>
        <dbReference type="EMBL" id="KVW99035.1"/>
    </source>
</evidence>
<organism evidence="2 3">
    <name type="scientific">Thiobacillus denitrificans</name>
    <dbReference type="NCBI Taxonomy" id="36861"/>
    <lineage>
        <taxon>Bacteria</taxon>
        <taxon>Pseudomonadati</taxon>
        <taxon>Pseudomonadota</taxon>
        <taxon>Betaproteobacteria</taxon>
        <taxon>Nitrosomonadales</taxon>
        <taxon>Thiobacillaceae</taxon>
        <taxon>Thiobacillus</taxon>
    </lineage>
</organism>
<dbReference type="PATRIC" id="fig|36861.3.peg.3239"/>
<evidence type="ECO:0000256" key="1">
    <source>
        <dbReference type="SAM" id="MobiDB-lite"/>
    </source>
</evidence>
<accession>A0A106BV48</accession>
<feature type="region of interest" description="Disordered" evidence="1">
    <location>
        <begin position="40"/>
        <end position="61"/>
    </location>
</feature>
<name>A0A106BV48_THIDE</name>
<dbReference type="EMBL" id="LDUG01000007">
    <property type="protein sequence ID" value="KVW99035.1"/>
    <property type="molecule type" value="Genomic_DNA"/>
</dbReference>
<gene>
    <name evidence="2" type="ORF">ABW22_01990</name>
</gene>
<dbReference type="AlphaFoldDB" id="A0A106BV48"/>
<dbReference type="OrthoDB" id="5422155at2"/>
<dbReference type="RefSeq" id="WP_059751498.1">
    <property type="nucleotide sequence ID" value="NZ_LDUG01000007.1"/>
</dbReference>
<reference evidence="2 3" key="1">
    <citation type="journal article" date="2015" name="Appl. Environ. Microbiol.">
        <title>Aerobic and Anaerobic Thiosulfate Oxidation by a Cold-Adapted, Subglacial Chemoautotroph.</title>
        <authorList>
            <person name="Harrold Z.R."/>
            <person name="Skidmore M.L."/>
            <person name="Hamilton T.L."/>
            <person name="Desch L."/>
            <person name="Amada K."/>
            <person name="van Gelder W."/>
            <person name="Glover K."/>
            <person name="Roden E.E."/>
            <person name="Boyd E.S."/>
        </authorList>
    </citation>
    <scope>NUCLEOTIDE SEQUENCE [LARGE SCALE GENOMIC DNA]</scope>
    <source>
        <strain evidence="2 3">RG</strain>
    </source>
</reference>
<dbReference type="Proteomes" id="UP000064243">
    <property type="component" value="Unassembled WGS sequence"/>
</dbReference>
<comment type="caution">
    <text evidence="2">The sequence shown here is derived from an EMBL/GenBank/DDBJ whole genome shotgun (WGS) entry which is preliminary data.</text>
</comment>
<feature type="compositionally biased region" description="Basic and acidic residues" evidence="1">
    <location>
        <begin position="51"/>
        <end position="61"/>
    </location>
</feature>
<sequence>MQTVKQIVHDIADHLPDQASFDDVMYALYVRQKLERSLKAAEEGRITSQEEMEKRYLNHEG</sequence>
<keyword evidence="3" id="KW-1185">Reference proteome</keyword>
<evidence type="ECO:0000313" key="3">
    <source>
        <dbReference type="Proteomes" id="UP000064243"/>
    </source>
</evidence>
<protein>
    <submittedName>
        <fullName evidence="2">Uncharacterized protein</fullName>
    </submittedName>
</protein>